<comment type="caution">
    <text evidence="6">The sequence shown here is derived from an EMBL/GenBank/DDBJ whole genome shotgun (WGS) entry which is preliminary data.</text>
</comment>
<keyword evidence="5" id="KW-0378">Hydrolase</keyword>
<reference evidence="6 7" key="1">
    <citation type="journal article" date="2022" name="Allergy">
        <title>Genome assembly and annotation of Periplaneta americana reveal a comprehensive cockroach allergen profile.</title>
        <authorList>
            <person name="Wang L."/>
            <person name="Xiong Q."/>
            <person name="Saelim N."/>
            <person name="Wang L."/>
            <person name="Nong W."/>
            <person name="Wan A.T."/>
            <person name="Shi M."/>
            <person name="Liu X."/>
            <person name="Cao Q."/>
            <person name="Hui J.H.L."/>
            <person name="Sookrung N."/>
            <person name="Leung T.F."/>
            <person name="Tungtrongchitr A."/>
            <person name="Tsui S.K.W."/>
        </authorList>
    </citation>
    <scope>NUCLEOTIDE SEQUENCE [LARGE SCALE GENOMIC DNA]</scope>
    <source>
        <strain evidence="6">PWHHKU_190912</strain>
    </source>
</reference>
<keyword evidence="7" id="KW-1185">Reference proteome</keyword>
<gene>
    <name evidence="6" type="ORF">ANN_05692</name>
</gene>
<dbReference type="PIRSF" id="PIRSF028973">
    <property type="entry name" value="Scavenger_mRNA_decap_enz"/>
    <property type="match status" value="1"/>
</dbReference>
<dbReference type="SUPFAM" id="SSF102860">
    <property type="entry name" value="mRNA decapping enzyme DcpS N-terminal domain"/>
    <property type="match status" value="1"/>
</dbReference>
<evidence type="ECO:0000256" key="2">
    <source>
        <dbReference type="ARBA" id="ARBA00012520"/>
    </source>
</evidence>
<dbReference type="Pfam" id="PF11969">
    <property type="entry name" value="DcpS_C"/>
    <property type="match status" value="1"/>
</dbReference>
<evidence type="ECO:0000313" key="7">
    <source>
        <dbReference type="Proteomes" id="UP001148838"/>
    </source>
</evidence>
<evidence type="ECO:0000256" key="3">
    <source>
        <dbReference type="ARBA" id="ARBA00015636"/>
    </source>
</evidence>
<organism evidence="6 7">
    <name type="scientific">Periplaneta americana</name>
    <name type="common">American cockroach</name>
    <name type="synonym">Blatta americana</name>
    <dbReference type="NCBI Taxonomy" id="6978"/>
    <lineage>
        <taxon>Eukaryota</taxon>
        <taxon>Metazoa</taxon>
        <taxon>Ecdysozoa</taxon>
        <taxon>Arthropoda</taxon>
        <taxon>Hexapoda</taxon>
        <taxon>Insecta</taxon>
        <taxon>Pterygota</taxon>
        <taxon>Neoptera</taxon>
        <taxon>Polyneoptera</taxon>
        <taxon>Dictyoptera</taxon>
        <taxon>Blattodea</taxon>
        <taxon>Blattoidea</taxon>
        <taxon>Blattidae</taxon>
        <taxon>Blattinae</taxon>
        <taxon>Periplaneta</taxon>
    </lineage>
</organism>
<comment type="subcellular location">
    <subcellularLocation>
        <location evidence="5">Nucleus</location>
    </subcellularLocation>
</comment>
<dbReference type="InterPro" id="IPR008594">
    <property type="entry name" value="DcpS/DCS2"/>
</dbReference>
<dbReference type="Gene3D" id="3.30.200.40">
    <property type="entry name" value="Scavenger mRNA decapping enzyme, N-terminal domain"/>
    <property type="match status" value="1"/>
</dbReference>
<accession>A0ABQ8TBI8</accession>
<evidence type="ECO:0000256" key="5">
    <source>
        <dbReference type="PIRNR" id="PIRNR028973"/>
    </source>
</evidence>
<proteinExistence type="inferred from homology"/>
<comment type="similarity">
    <text evidence="1 5">Belongs to the HIT family.</text>
</comment>
<dbReference type="PANTHER" id="PTHR12978:SF0">
    <property type="entry name" value="M7GPPPX DIPHOSPHATASE"/>
    <property type="match status" value="1"/>
</dbReference>
<comment type="catalytic activity">
    <reaction evidence="4 5">
        <text>a 5'-end (N(7)-methyl 5'-triphosphoguanosine)-ribonucleoside in mRNA + H2O = N(7)-methyl-GMP + a 5'-end diphospho-ribonucleoside in mRNA + 2 H(+)</text>
        <dbReference type="Rhea" id="RHEA:65388"/>
        <dbReference type="Rhea" id="RHEA-COMP:17165"/>
        <dbReference type="Rhea" id="RHEA-COMP:17167"/>
        <dbReference type="ChEBI" id="CHEBI:15377"/>
        <dbReference type="ChEBI" id="CHEBI:15378"/>
        <dbReference type="ChEBI" id="CHEBI:58285"/>
        <dbReference type="ChEBI" id="CHEBI:156461"/>
        <dbReference type="ChEBI" id="CHEBI:167616"/>
        <dbReference type="EC" id="3.6.1.59"/>
    </reaction>
</comment>
<dbReference type="Proteomes" id="UP001148838">
    <property type="component" value="Unassembled WGS sequence"/>
</dbReference>
<name>A0ABQ8TBI8_PERAM</name>
<comment type="function">
    <text evidence="5">Decapping scavenger enzyme that catalyzes the cleavage of a residual cap structure following the degradation of mRNAs by the 3'-&gt;5' exosome-mediated mRNA decay pathway.</text>
</comment>
<protein>
    <recommendedName>
        <fullName evidence="3 5">m7GpppX diphosphatase</fullName>
        <ecNumber evidence="2 5">3.6.1.59</ecNumber>
    </recommendedName>
</protein>
<dbReference type="EMBL" id="JAJSOF020000013">
    <property type="protein sequence ID" value="KAJ4443905.1"/>
    <property type="molecule type" value="Genomic_DNA"/>
</dbReference>
<dbReference type="Gene3D" id="3.30.428.10">
    <property type="entry name" value="HIT-like"/>
    <property type="match status" value="1"/>
</dbReference>
<evidence type="ECO:0000256" key="4">
    <source>
        <dbReference type="ARBA" id="ARBA00048222"/>
    </source>
</evidence>
<keyword evidence="5" id="KW-0507">mRNA processing</keyword>
<dbReference type="InterPro" id="IPR036265">
    <property type="entry name" value="HIT-like_sf"/>
</dbReference>
<dbReference type="SUPFAM" id="SSF54197">
    <property type="entry name" value="HIT-like"/>
    <property type="match status" value="1"/>
</dbReference>
<sequence>MRVNMAETVEACDIPDESPKKKIKIQNDKQESNETIHTALRSFADFQQKRILSDNSQRKTICIEGSFSNKEGTAIVLLEKKPFNEEVLKKSLNSDCALTKEFSNDIYGCYECFPDVKYNSIKATVIHPATEKHLRKYAAQELYLIKETPELYETITLPHLQEEKFSLQWVTNILEHKSETDRIIFEDPDPETGFILLPDLKWDAKQVEDLYLLAIVHKEGIKSLRDLKASHLPLLKNIEEKGIKAIEEKYNIPSCQLRIYIHYQPTFYHLHVHFTYLKYDAPGIYAERAQLLSTVIGNIEIASDYYQRTTLSFVVKETENLFLKYEEKGIVKRHSLSKPEKVS</sequence>
<keyword evidence="5" id="KW-0539">Nucleus</keyword>
<dbReference type="Pfam" id="PF05652">
    <property type="entry name" value="DcpS"/>
    <property type="match status" value="1"/>
</dbReference>
<dbReference type="PANTHER" id="PTHR12978">
    <property type="entry name" value="HISTIDINE TRIAD HIT PROTEIN MEMBER"/>
    <property type="match status" value="1"/>
</dbReference>
<evidence type="ECO:0000256" key="1">
    <source>
        <dbReference type="ARBA" id="ARBA00010208"/>
    </source>
</evidence>
<dbReference type="InterPro" id="IPR011145">
    <property type="entry name" value="Scavenger_mRNA_decap_enz_N"/>
</dbReference>
<evidence type="ECO:0000313" key="6">
    <source>
        <dbReference type="EMBL" id="KAJ4443905.1"/>
    </source>
</evidence>
<dbReference type="EC" id="3.6.1.59" evidence="2 5"/>